<proteinExistence type="predicted"/>
<dbReference type="Proteomes" id="UP000237105">
    <property type="component" value="Unassembled WGS sequence"/>
</dbReference>
<gene>
    <name evidence="1" type="ORF">PanWU01x14_043170</name>
</gene>
<name>A0A2P5DPZ1_PARAD</name>
<keyword evidence="2" id="KW-1185">Reference proteome</keyword>
<dbReference type="AlphaFoldDB" id="A0A2P5DPZ1"/>
<evidence type="ECO:0000313" key="2">
    <source>
        <dbReference type="Proteomes" id="UP000237105"/>
    </source>
</evidence>
<accession>A0A2P5DPZ1</accession>
<sequence length="119" mass="13159">MGPSQSLWKIDDEISLQLRSDPRRFKDLKTDLHLTLLGAALSSSRNLTHSAATSLTASSSSRFDGATRSLVPASWLEAATCQLTIVIRSFSSRRNRFRAEASSRLLRCLVMTQIHSPAQ</sequence>
<dbReference type="EMBL" id="JXTB01000024">
    <property type="protein sequence ID" value="PON75350.1"/>
    <property type="molecule type" value="Genomic_DNA"/>
</dbReference>
<organism evidence="1 2">
    <name type="scientific">Parasponia andersonii</name>
    <name type="common">Sponia andersonii</name>
    <dbReference type="NCBI Taxonomy" id="3476"/>
    <lineage>
        <taxon>Eukaryota</taxon>
        <taxon>Viridiplantae</taxon>
        <taxon>Streptophyta</taxon>
        <taxon>Embryophyta</taxon>
        <taxon>Tracheophyta</taxon>
        <taxon>Spermatophyta</taxon>
        <taxon>Magnoliopsida</taxon>
        <taxon>eudicotyledons</taxon>
        <taxon>Gunneridae</taxon>
        <taxon>Pentapetalae</taxon>
        <taxon>rosids</taxon>
        <taxon>fabids</taxon>
        <taxon>Rosales</taxon>
        <taxon>Cannabaceae</taxon>
        <taxon>Parasponia</taxon>
    </lineage>
</organism>
<comment type="caution">
    <text evidence="1">The sequence shown here is derived from an EMBL/GenBank/DDBJ whole genome shotgun (WGS) entry which is preliminary data.</text>
</comment>
<reference evidence="2" key="1">
    <citation type="submission" date="2016-06" db="EMBL/GenBank/DDBJ databases">
        <title>Parallel loss of symbiosis genes in relatives of nitrogen-fixing non-legume Parasponia.</title>
        <authorList>
            <person name="Van Velzen R."/>
            <person name="Holmer R."/>
            <person name="Bu F."/>
            <person name="Rutten L."/>
            <person name="Van Zeijl A."/>
            <person name="Liu W."/>
            <person name="Santuari L."/>
            <person name="Cao Q."/>
            <person name="Sharma T."/>
            <person name="Shen D."/>
            <person name="Roswanjaya Y."/>
            <person name="Wardhani T."/>
            <person name="Kalhor M.S."/>
            <person name="Jansen J."/>
            <person name="Van den Hoogen J."/>
            <person name="Gungor B."/>
            <person name="Hartog M."/>
            <person name="Hontelez J."/>
            <person name="Verver J."/>
            <person name="Yang W.-C."/>
            <person name="Schijlen E."/>
            <person name="Repin R."/>
            <person name="Schilthuizen M."/>
            <person name="Schranz E."/>
            <person name="Heidstra R."/>
            <person name="Miyata K."/>
            <person name="Fedorova E."/>
            <person name="Kohlen W."/>
            <person name="Bisseling T."/>
            <person name="Smit S."/>
            <person name="Geurts R."/>
        </authorList>
    </citation>
    <scope>NUCLEOTIDE SEQUENCE [LARGE SCALE GENOMIC DNA]</scope>
    <source>
        <strain evidence="2">cv. WU1-14</strain>
    </source>
</reference>
<evidence type="ECO:0000313" key="1">
    <source>
        <dbReference type="EMBL" id="PON75350.1"/>
    </source>
</evidence>
<protein>
    <submittedName>
        <fullName evidence="1">Uncharacterized protein</fullName>
    </submittedName>
</protein>